<feature type="domain" description="Response regulatory" evidence="2">
    <location>
        <begin position="9"/>
        <end position="124"/>
    </location>
</feature>
<dbReference type="InterPro" id="IPR037522">
    <property type="entry name" value="HD_GYP_dom"/>
</dbReference>
<dbReference type="Gene3D" id="3.40.50.2300">
    <property type="match status" value="1"/>
</dbReference>
<evidence type="ECO:0000313" key="4">
    <source>
        <dbReference type="EMBL" id="MCV2883100.1"/>
    </source>
</evidence>
<dbReference type="PROSITE" id="PS51832">
    <property type="entry name" value="HD_GYP"/>
    <property type="match status" value="1"/>
</dbReference>
<dbReference type="PROSITE" id="PS50110">
    <property type="entry name" value="RESPONSE_REGULATORY"/>
    <property type="match status" value="1"/>
</dbReference>
<accession>A0ABT3A394</accession>
<feature type="domain" description="HD-GYP" evidence="3">
    <location>
        <begin position="172"/>
        <end position="368"/>
    </location>
</feature>
<dbReference type="Proteomes" id="UP001652504">
    <property type="component" value="Unassembled WGS sequence"/>
</dbReference>
<dbReference type="PANTHER" id="PTHR45228">
    <property type="entry name" value="CYCLIC DI-GMP PHOSPHODIESTERASE TM_0186-RELATED"/>
    <property type="match status" value="1"/>
</dbReference>
<dbReference type="Pfam" id="PF00072">
    <property type="entry name" value="Response_reg"/>
    <property type="match status" value="1"/>
</dbReference>
<dbReference type="InterPro" id="IPR001789">
    <property type="entry name" value="Sig_transdc_resp-reg_receiver"/>
</dbReference>
<dbReference type="CDD" id="cd17569">
    <property type="entry name" value="REC_HupR-like"/>
    <property type="match status" value="1"/>
</dbReference>
<dbReference type="SMART" id="SM00448">
    <property type="entry name" value="REC"/>
    <property type="match status" value="1"/>
</dbReference>
<dbReference type="InterPro" id="IPR052020">
    <property type="entry name" value="Cyclic_di-GMP/3'3'-cGAMP_PDE"/>
</dbReference>
<dbReference type="InterPro" id="IPR011006">
    <property type="entry name" value="CheY-like_superfamily"/>
</dbReference>
<dbReference type="RefSeq" id="WP_263710308.1">
    <property type="nucleotide sequence ID" value="NZ_JAOWKX010000001.1"/>
</dbReference>
<proteinExistence type="predicted"/>
<name>A0ABT3A394_9ALTE</name>
<dbReference type="SUPFAM" id="SSF52172">
    <property type="entry name" value="CheY-like"/>
    <property type="match status" value="1"/>
</dbReference>
<organism evidence="4 5">
    <name type="scientific">Fluctibacter corallii</name>
    <dbReference type="NCBI Taxonomy" id="2984329"/>
    <lineage>
        <taxon>Bacteria</taxon>
        <taxon>Pseudomonadati</taxon>
        <taxon>Pseudomonadota</taxon>
        <taxon>Gammaproteobacteria</taxon>
        <taxon>Alteromonadales</taxon>
        <taxon>Alteromonadaceae</taxon>
        <taxon>Fluctibacter</taxon>
    </lineage>
</organism>
<reference evidence="4 5" key="1">
    <citation type="submission" date="2022-10" db="EMBL/GenBank/DDBJ databases">
        <title>Aestuariibacter sp. AA17 isolated from Montipora capitata coral fragment.</title>
        <authorList>
            <person name="Emsley S.A."/>
            <person name="Pfannmuller K.M."/>
            <person name="Loughran R.M."/>
            <person name="Shlafstein M."/>
            <person name="Papke E."/>
            <person name="Saw J.H."/>
            <person name="Ushijima B."/>
            <person name="Videau P."/>
        </authorList>
    </citation>
    <scope>NUCLEOTIDE SEQUENCE [LARGE SCALE GENOMIC DNA]</scope>
    <source>
        <strain evidence="4 5">AA17</strain>
    </source>
</reference>
<feature type="modified residue" description="4-aspartylphosphate" evidence="1">
    <location>
        <position position="58"/>
    </location>
</feature>
<evidence type="ECO:0000259" key="3">
    <source>
        <dbReference type="PROSITE" id="PS51832"/>
    </source>
</evidence>
<protein>
    <submittedName>
        <fullName evidence="4">Response regulator</fullName>
    </submittedName>
</protein>
<sequence>MVEPKDKPCILCVDDEEEIRLSLKRCLRKLDANIHLAPDAKQALDFLSQHDVDVIISDMRMPGASGAELFQHVVTHYPDTYRIMLTGFADIESTIQAINLGRVHRFISKPWDNQQLEEDVKGGIEYARVKRENIRLTALVTKQNAALTSMNQDLEKQVKVRTKQIRAALAKIHKEQDVMHQMLFNFINVDPYIDSLFAKSVKRLANRIGEKMQLSEKYIDALKTAALMSEVGLLGVDNRILMQPFHKLNAAQREAYLQQVTYVDLILSPATHLNDVKDMIMSQYEHVDGSGFPNKLVADSIPLGSRIIAIARDFWRYVGGKLTGSKMEFEEAKKMLMRYKGTRYDPLVLNALMQIKSFDSANAMEQKLSTKDLKPGMILKANLYTDNHFLLLSAGHELTTSTIQKLKQFEVKQRKSLFLAIDETDNTAAQGEL</sequence>
<dbReference type="PANTHER" id="PTHR45228:SF8">
    <property type="entry name" value="TWO-COMPONENT RESPONSE REGULATOR-RELATED"/>
    <property type="match status" value="1"/>
</dbReference>
<dbReference type="EMBL" id="JAOWKX010000001">
    <property type="protein sequence ID" value="MCV2883100.1"/>
    <property type="molecule type" value="Genomic_DNA"/>
</dbReference>
<dbReference type="Gene3D" id="1.10.3210.10">
    <property type="entry name" value="Hypothetical protein af1432"/>
    <property type="match status" value="1"/>
</dbReference>
<evidence type="ECO:0000313" key="5">
    <source>
        <dbReference type="Proteomes" id="UP001652504"/>
    </source>
</evidence>
<dbReference type="SUPFAM" id="SSF109604">
    <property type="entry name" value="HD-domain/PDEase-like"/>
    <property type="match status" value="1"/>
</dbReference>
<evidence type="ECO:0000256" key="1">
    <source>
        <dbReference type="PROSITE-ProRule" id="PRU00169"/>
    </source>
</evidence>
<comment type="caution">
    <text evidence="4">The sequence shown here is derived from an EMBL/GenBank/DDBJ whole genome shotgun (WGS) entry which is preliminary data.</text>
</comment>
<evidence type="ECO:0000259" key="2">
    <source>
        <dbReference type="PROSITE" id="PS50110"/>
    </source>
</evidence>
<dbReference type="Pfam" id="PF13487">
    <property type="entry name" value="HD_5"/>
    <property type="match status" value="1"/>
</dbReference>
<gene>
    <name evidence="4" type="ORF">OE749_00125</name>
</gene>
<keyword evidence="1" id="KW-0597">Phosphoprotein</keyword>
<keyword evidence="5" id="KW-1185">Reference proteome</keyword>